<name>A0A072UF34_MEDTR</name>
<keyword evidence="3" id="KW-1185">Reference proteome</keyword>
<proteinExistence type="predicted"/>
<sequence length="70" mass="8120">MHEAELEPQRVRVADMRNVATAVVKASKLHRELNKLTSQTTYKSRMRKLKEELKEAVRLTEIAKICADRV</sequence>
<reference evidence="1 3" key="2">
    <citation type="journal article" date="2014" name="BMC Genomics">
        <title>An improved genome release (version Mt4.0) for the model legume Medicago truncatula.</title>
        <authorList>
            <person name="Tang H."/>
            <person name="Krishnakumar V."/>
            <person name="Bidwell S."/>
            <person name="Rosen B."/>
            <person name="Chan A."/>
            <person name="Zhou S."/>
            <person name="Gentzbittel L."/>
            <person name="Childs K.L."/>
            <person name="Yandell M."/>
            <person name="Gundlach H."/>
            <person name="Mayer K.F."/>
            <person name="Schwartz D.C."/>
            <person name="Town C.D."/>
        </authorList>
    </citation>
    <scope>GENOME REANNOTATION</scope>
    <source>
        <strain evidence="1">A17</strain>
        <strain evidence="2 3">cv. Jemalong A17</strain>
    </source>
</reference>
<dbReference type="HOGENOM" id="CLU_2761637_0_0_1"/>
<dbReference type="EnsemblPlants" id="KEH28292">
    <property type="protein sequence ID" value="KEH28292"/>
    <property type="gene ID" value="MTR_5g083395"/>
</dbReference>
<accession>A0A072UF34</accession>
<dbReference type="PaxDb" id="3880-AES99664"/>
<evidence type="ECO:0000313" key="3">
    <source>
        <dbReference type="Proteomes" id="UP000002051"/>
    </source>
</evidence>
<evidence type="ECO:0000313" key="2">
    <source>
        <dbReference type="EnsemblPlants" id="KEH28292"/>
    </source>
</evidence>
<dbReference type="AlphaFoldDB" id="A0A072UF34"/>
<dbReference type="Proteomes" id="UP000002051">
    <property type="component" value="Chromosome 5"/>
</dbReference>
<reference evidence="2" key="3">
    <citation type="submission" date="2015-04" db="UniProtKB">
        <authorList>
            <consortium name="EnsemblPlants"/>
        </authorList>
    </citation>
    <scope>IDENTIFICATION</scope>
    <source>
        <strain evidence="2">cv. Jemalong A17</strain>
    </source>
</reference>
<protein>
    <submittedName>
        <fullName evidence="1 2">Uncharacterized protein</fullName>
    </submittedName>
</protein>
<evidence type="ECO:0000313" key="1">
    <source>
        <dbReference type="EMBL" id="KEH28292.1"/>
    </source>
</evidence>
<reference evidence="1 3" key="1">
    <citation type="journal article" date="2011" name="Nature">
        <title>The Medicago genome provides insight into the evolution of rhizobial symbioses.</title>
        <authorList>
            <person name="Young N.D."/>
            <person name="Debelle F."/>
            <person name="Oldroyd G.E."/>
            <person name="Geurts R."/>
            <person name="Cannon S.B."/>
            <person name="Udvardi M.K."/>
            <person name="Benedito V.A."/>
            <person name="Mayer K.F."/>
            <person name="Gouzy J."/>
            <person name="Schoof H."/>
            <person name="Van de Peer Y."/>
            <person name="Proost S."/>
            <person name="Cook D.R."/>
            <person name="Meyers B.C."/>
            <person name="Spannagl M."/>
            <person name="Cheung F."/>
            <person name="De Mita S."/>
            <person name="Krishnakumar V."/>
            <person name="Gundlach H."/>
            <person name="Zhou S."/>
            <person name="Mudge J."/>
            <person name="Bharti A.K."/>
            <person name="Murray J.D."/>
            <person name="Naoumkina M.A."/>
            <person name="Rosen B."/>
            <person name="Silverstein K.A."/>
            <person name="Tang H."/>
            <person name="Rombauts S."/>
            <person name="Zhao P.X."/>
            <person name="Zhou P."/>
            <person name="Barbe V."/>
            <person name="Bardou P."/>
            <person name="Bechner M."/>
            <person name="Bellec A."/>
            <person name="Berger A."/>
            <person name="Berges H."/>
            <person name="Bidwell S."/>
            <person name="Bisseling T."/>
            <person name="Choisne N."/>
            <person name="Couloux A."/>
            <person name="Denny R."/>
            <person name="Deshpande S."/>
            <person name="Dai X."/>
            <person name="Doyle J.J."/>
            <person name="Dudez A.M."/>
            <person name="Farmer A.D."/>
            <person name="Fouteau S."/>
            <person name="Franken C."/>
            <person name="Gibelin C."/>
            <person name="Gish J."/>
            <person name="Goldstein S."/>
            <person name="Gonzalez A.J."/>
            <person name="Green P.J."/>
            <person name="Hallab A."/>
            <person name="Hartog M."/>
            <person name="Hua A."/>
            <person name="Humphray S.J."/>
            <person name="Jeong D.H."/>
            <person name="Jing Y."/>
            <person name="Jocker A."/>
            <person name="Kenton S.M."/>
            <person name="Kim D.J."/>
            <person name="Klee K."/>
            <person name="Lai H."/>
            <person name="Lang C."/>
            <person name="Lin S."/>
            <person name="Macmil S.L."/>
            <person name="Magdelenat G."/>
            <person name="Matthews L."/>
            <person name="McCorrison J."/>
            <person name="Monaghan E.L."/>
            <person name="Mun J.H."/>
            <person name="Najar F.Z."/>
            <person name="Nicholson C."/>
            <person name="Noirot C."/>
            <person name="O'Bleness M."/>
            <person name="Paule C.R."/>
            <person name="Poulain J."/>
            <person name="Prion F."/>
            <person name="Qin B."/>
            <person name="Qu C."/>
            <person name="Retzel E.F."/>
            <person name="Riddle C."/>
            <person name="Sallet E."/>
            <person name="Samain S."/>
            <person name="Samson N."/>
            <person name="Sanders I."/>
            <person name="Saurat O."/>
            <person name="Scarpelli C."/>
            <person name="Schiex T."/>
            <person name="Segurens B."/>
            <person name="Severin A.J."/>
            <person name="Sherrier D.J."/>
            <person name="Shi R."/>
            <person name="Sims S."/>
            <person name="Singer S.R."/>
            <person name="Sinharoy S."/>
            <person name="Sterck L."/>
            <person name="Viollet A."/>
            <person name="Wang B.B."/>
            <person name="Wang K."/>
            <person name="Wang M."/>
            <person name="Wang X."/>
            <person name="Warfsmann J."/>
            <person name="Weissenbach J."/>
            <person name="White D.D."/>
            <person name="White J.D."/>
            <person name="Wiley G.B."/>
            <person name="Wincker P."/>
            <person name="Xing Y."/>
            <person name="Yang L."/>
            <person name="Yao Z."/>
            <person name="Ying F."/>
            <person name="Zhai J."/>
            <person name="Zhou L."/>
            <person name="Zuber A."/>
            <person name="Denarie J."/>
            <person name="Dixon R.A."/>
            <person name="May G.D."/>
            <person name="Schwartz D.C."/>
            <person name="Rogers J."/>
            <person name="Quetier F."/>
            <person name="Town C.D."/>
            <person name="Roe B.A."/>
        </authorList>
    </citation>
    <scope>NUCLEOTIDE SEQUENCE [LARGE SCALE GENOMIC DNA]</scope>
    <source>
        <strain evidence="1">A17</strain>
        <strain evidence="2 3">cv. Jemalong A17</strain>
    </source>
</reference>
<dbReference type="EMBL" id="CM001221">
    <property type="protein sequence ID" value="KEH28292.1"/>
    <property type="molecule type" value="Genomic_DNA"/>
</dbReference>
<organism evidence="1 3">
    <name type="scientific">Medicago truncatula</name>
    <name type="common">Barrel medic</name>
    <name type="synonym">Medicago tribuloides</name>
    <dbReference type="NCBI Taxonomy" id="3880"/>
    <lineage>
        <taxon>Eukaryota</taxon>
        <taxon>Viridiplantae</taxon>
        <taxon>Streptophyta</taxon>
        <taxon>Embryophyta</taxon>
        <taxon>Tracheophyta</taxon>
        <taxon>Spermatophyta</taxon>
        <taxon>Magnoliopsida</taxon>
        <taxon>eudicotyledons</taxon>
        <taxon>Gunneridae</taxon>
        <taxon>Pentapetalae</taxon>
        <taxon>rosids</taxon>
        <taxon>fabids</taxon>
        <taxon>Fabales</taxon>
        <taxon>Fabaceae</taxon>
        <taxon>Papilionoideae</taxon>
        <taxon>50 kb inversion clade</taxon>
        <taxon>NPAAA clade</taxon>
        <taxon>Hologalegina</taxon>
        <taxon>IRL clade</taxon>
        <taxon>Trifolieae</taxon>
        <taxon>Medicago</taxon>
    </lineage>
</organism>
<gene>
    <name evidence="1" type="ordered locus">MTR_5g083395</name>
</gene>